<gene>
    <name evidence="3" type="primary">LOC107064111</name>
</gene>
<organism evidence="2 3">
    <name type="scientific">Polistes dominula</name>
    <name type="common">European paper wasp</name>
    <name type="synonym">Vespa dominula</name>
    <dbReference type="NCBI Taxonomy" id="743375"/>
    <lineage>
        <taxon>Eukaryota</taxon>
        <taxon>Metazoa</taxon>
        <taxon>Ecdysozoa</taxon>
        <taxon>Arthropoda</taxon>
        <taxon>Hexapoda</taxon>
        <taxon>Insecta</taxon>
        <taxon>Pterygota</taxon>
        <taxon>Neoptera</taxon>
        <taxon>Endopterygota</taxon>
        <taxon>Hymenoptera</taxon>
        <taxon>Apocrita</taxon>
        <taxon>Aculeata</taxon>
        <taxon>Vespoidea</taxon>
        <taxon>Vespidae</taxon>
        <taxon>Polistinae</taxon>
        <taxon>Polistini</taxon>
        <taxon>Polistes</taxon>
    </lineage>
</organism>
<sequence>MQLVFLLVLAFTILFGFTERTEGFPNDTKKVSLKEIKEPKEIKESATASKDVKDAIKAAKEAKKNKKECAKDCGPYDPICAYDPSDSYGRSWDFCTECDMEVHNCETGSKLVMKSRGECTGVNGVRLS</sequence>
<reference evidence="3" key="1">
    <citation type="submission" date="2025-08" db="UniProtKB">
        <authorList>
            <consortium name="RefSeq"/>
        </authorList>
    </citation>
    <scope>IDENTIFICATION</scope>
    <source>
        <tissue evidence="3">Whole body</tissue>
    </source>
</reference>
<protein>
    <submittedName>
        <fullName evidence="3">Uncharacterized protein LOC107064111</fullName>
    </submittedName>
</protein>
<keyword evidence="1" id="KW-0732">Signal</keyword>
<name>A0ABM1HVE2_POLDO</name>
<keyword evidence="2" id="KW-1185">Reference proteome</keyword>
<dbReference type="RefSeq" id="XP_015171929.1">
    <property type="nucleotide sequence ID" value="XM_015316443.1"/>
</dbReference>
<feature type="signal peptide" evidence="1">
    <location>
        <begin position="1"/>
        <end position="23"/>
    </location>
</feature>
<evidence type="ECO:0000313" key="2">
    <source>
        <dbReference type="Proteomes" id="UP000694924"/>
    </source>
</evidence>
<dbReference type="CDD" id="cd00104">
    <property type="entry name" value="KAZAL_FS"/>
    <property type="match status" value="1"/>
</dbReference>
<feature type="chain" id="PRO_5047201542" evidence="1">
    <location>
        <begin position="24"/>
        <end position="128"/>
    </location>
</feature>
<dbReference type="Proteomes" id="UP000694924">
    <property type="component" value="Unplaced"/>
</dbReference>
<dbReference type="Gene3D" id="3.30.60.30">
    <property type="match status" value="1"/>
</dbReference>
<accession>A0ABM1HVE2</accession>
<dbReference type="GeneID" id="107064111"/>
<evidence type="ECO:0000313" key="3">
    <source>
        <dbReference type="RefSeq" id="XP_015171929.1"/>
    </source>
</evidence>
<proteinExistence type="predicted"/>
<evidence type="ECO:0000256" key="1">
    <source>
        <dbReference type="SAM" id="SignalP"/>
    </source>
</evidence>